<dbReference type="SUPFAM" id="SSF47413">
    <property type="entry name" value="lambda repressor-like DNA-binding domains"/>
    <property type="match status" value="1"/>
</dbReference>
<dbReference type="PANTHER" id="PTHR46558:SF11">
    <property type="entry name" value="HTH-TYPE TRANSCRIPTIONAL REGULATOR XRE"/>
    <property type="match status" value="1"/>
</dbReference>
<evidence type="ECO:0000256" key="1">
    <source>
        <dbReference type="ARBA" id="ARBA00023125"/>
    </source>
</evidence>
<dbReference type="Pfam" id="PF01381">
    <property type="entry name" value="HTH_3"/>
    <property type="match status" value="1"/>
</dbReference>
<sequence length="81" mass="8695">MSSDDEDIRKLIGSRIAIARKAAGLNQEELAAAVGVHKQTISRYERGVLVPDANEICAMVSTLNCSADFLLGFSDTLTIRG</sequence>
<evidence type="ECO:0000259" key="2">
    <source>
        <dbReference type="PROSITE" id="PS50943"/>
    </source>
</evidence>
<name>A0A8S5T6R5_9CAUD</name>
<dbReference type="Gene3D" id="1.10.260.40">
    <property type="entry name" value="lambda repressor-like DNA-binding domains"/>
    <property type="match status" value="1"/>
</dbReference>
<dbReference type="CDD" id="cd00093">
    <property type="entry name" value="HTH_XRE"/>
    <property type="match status" value="1"/>
</dbReference>
<accession>A0A8S5T6R5</accession>
<dbReference type="InterPro" id="IPR001387">
    <property type="entry name" value="Cro/C1-type_HTH"/>
</dbReference>
<keyword evidence="1" id="KW-0238">DNA-binding</keyword>
<feature type="domain" description="HTH cro/C1-type" evidence="2">
    <location>
        <begin position="16"/>
        <end position="70"/>
    </location>
</feature>
<protein>
    <submittedName>
        <fullName evidence="3">Helix-turn-helix domain protein</fullName>
    </submittedName>
</protein>
<organism evidence="3">
    <name type="scientific">Myoviridae sp. ctjH82</name>
    <dbReference type="NCBI Taxonomy" id="2827704"/>
    <lineage>
        <taxon>Viruses</taxon>
        <taxon>Duplodnaviria</taxon>
        <taxon>Heunggongvirae</taxon>
        <taxon>Uroviricota</taxon>
        <taxon>Caudoviricetes</taxon>
    </lineage>
</organism>
<evidence type="ECO:0000313" key="3">
    <source>
        <dbReference type="EMBL" id="DAF59044.1"/>
    </source>
</evidence>
<dbReference type="EMBL" id="BK032762">
    <property type="protein sequence ID" value="DAF59044.1"/>
    <property type="molecule type" value="Genomic_DNA"/>
</dbReference>
<dbReference type="InterPro" id="IPR010982">
    <property type="entry name" value="Lambda_DNA-bd_dom_sf"/>
</dbReference>
<dbReference type="PROSITE" id="PS50943">
    <property type="entry name" value="HTH_CROC1"/>
    <property type="match status" value="1"/>
</dbReference>
<dbReference type="SMART" id="SM00530">
    <property type="entry name" value="HTH_XRE"/>
    <property type="match status" value="1"/>
</dbReference>
<proteinExistence type="predicted"/>
<dbReference type="GO" id="GO:0003677">
    <property type="term" value="F:DNA binding"/>
    <property type="evidence" value="ECO:0007669"/>
    <property type="project" value="UniProtKB-KW"/>
</dbReference>
<dbReference type="PANTHER" id="PTHR46558">
    <property type="entry name" value="TRACRIPTIONAL REGULATORY PROTEIN-RELATED-RELATED"/>
    <property type="match status" value="1"/>
</dbReference>
<reference evidence="3" key="1">
    <citation type="journal article" date="2021" name="Proc. Natl. Acad. Sci. U.S.A.">
        <title>A Catalog of Tens of Thousands of Viruses from Human Metagenomes Reveals Hidden Associations with Chronic Diseases.</title>
        <authorList>
            <person name="Tisza M.J."/>
            <person name="Buck C.B."/>
        </authorList>
    </citation>
    <scope>NUCLEOTIDE SEQUENCE</scope>
    <source>
        <strain evidence="3">CtjH82</strain>
    </source>
</reference>